<dbReference type="InterPro" id="IPR011048">
    <property type="entry name" value="Haem_d1_sf"/>
</dbReference>
<keyword evidence="2" id="KW-0472">Membrane</keyword>
<feature type="domain" description="TIR" evidence="3">
    <location>
        <begin position="268"/>
        <end position="406"/>
    </location>
</feature>
<feature type="transmembrane region" description="Helical" evidence="2">
    <location>
        <begin position="86"/>
        <end position="104"/>
    </location>
</feature>
<dbReference type="InterPro" id="IPR000157">
    <property type="entry name" value="TIR_dom"/>
</dbReference>
<feature type="transmembrane region" description="Helical" evidence="2">
    <location>
        <begin position="45"/>
        <end position="65"/>
    </location>
</feature>
<dbReference type="EMBL" id="LJGW01000149">
    <property type="protein sequence ID" value="OEV12299.1"/>
    <property type="molecule type" value="Genomic_DNA"/>
</dbReference>
<feature type="transmembrane region" description="Helical" evidence="2">
    <location>
        <begin position="221"/>
        <end position="241"/>
    </location>
</feature>
<dbReference type="Gene3D" id="3.40.50.10140">
    <property type="entry name" value="Toll/interleukin-1 receptor homology (TIR) domain"/>
    <property type="match status" value="1"/>
</dbReference>
<proteinExistence type="predicted"/>
<gene>
    <name evidence="4" type="ORF">AN218_09070</name>
</gene>
<name>A0A1E7L7Z5_9ACTN</name>
<dbReference type="Gene3D" id="2.130.10.10">
    <property type="entry name" value="YVTN repeat-like/Quinoprotein amine dehydrogenase"/>
    <property type="match status" value="3"/>
</dbReference>
<dbReference type="SMART" id="SM00255">
    <property type="entry name" value="TIR"/>
    <property type="match status" value="1"/>
</dbReference>
<dbReference type="InterPro" id="IPR035897">
    <property type="entry name" value="Toll_tir_struct_dom_sf"/>
</dbReference>
<dbReference type="InterPro" id="IPR051200">
    <property type="entry name" value="Host-pathogen_enzymatic-act"/>
</dbReference>
<evidence type="ECO:0000313" key="5">
    <source>
        <dbReference type="Proteomes" id="UP000176005"/>
    </source>
</evidence>
<dbReference type="PANTHER" id="PTHR47197">
    <property type="entry name" value="PROTEIN NIRF"/>
    <property type="match status" value="1"/>
</dbReference>
<dbReference type="Pfam" id="PF13676">
    <property type="entry name" value="TIR_2"/>
    <property type="match status" value="1"/>
</dbReference>
<feature type="transmembrane region" description="Helical" evidence="2">
    <location>
        <begin position="484"/>
        <end position="504"/>
    </location>
</feature>
<dbReference type="InterPro" id="IPR015943">
    <property type="entry name" value="WD40/YVTN_repeat-like_dom_sf"/>
</dbReference>
<dbReference type="AlphaFoldDB" id="A0A1E7L7Z5"/>
<feature type="transmembrane region" description="Helical" evidence="2">
    <location>
        <begin position="110"/>
        <end position="131"/>
    </location>
</feature>
<sequence length="1229" mass="131949">MVAGELFAARRRLARLSSSGTAVWLAACLACWAVFLPLLGPWLALTGLLIPFTVFFPSPSFAALWRMRQTRVVHAWTWRRLGDVQALALPVTLLAVGCGVLVAMPSGGPLFWAVLVLTPLGILAAAATAAVEIRPESAPEGSEPTPTPTPVRDAAGSSSSLVAKALFIAGVFGVYAWALGDRVREVVAGERQPAPRVGSLVRWIDAQIASSVFGPTYDRQWYWAFLVGAAALLAGGCSLLLRDALLRAGTAADPFGAASGPYEAPSEPTSKVFLSYSRKDTASARRLSAGLEERLGELWVDWQAINPSEEWRESIARAVRGADAFVVLLSRDALTSTHCWDECRQAIELRKRILPVVIDPELERGSTSALMRERGWGELTAFQKLSLAEPDEEQLAQGIEDILAFVHQHHRWVAFHSRLGVLAHQWWESGRVDGLLLRADELSVAEAWERHAPDERDFHAGLTEKQRRYLDASRRAVRRRTMRVRSLLAAGTAVVVALSGLVAAGQAGAEHQYRTALSRKLAALAGDVARTDPEKSLQYALAARGQADTAEARNAIAERLDAYNAVRTVVAPRGRSPVEEVVLSRKGDVLLIDRGRSTEVWDVRRARSRGVLEGGLLYSGGGGTLSLSADGRTMAVLANDRSRIDLADTRTLRVKDSFAASETGGPTGRFMGGALSSDGRRLLGNAYPSSGNEPGDVVWDVRDHRIAGTFGRGANLAPSGRTLLREDDGALRFRSLEGSDAEQDGDSDELDVDTDSSGFVAFTARDEALINVDGETRLYAPGDAKPRVPVPGKAVANRLDAGGGPAVLQGRYAVFAEAGEKPYELWDLQERRRVASASTVEKAIEEGRGEEAPEFDPADSRAEAQTPDGSLHATAAADGSVMLWERGRSGRISRHLPVPEHDGGYAISPDARTVASATENTVSTWDTGRGRRTGTFRLTGVKGALAFDRHGSLLAVAVGHPEDDGFLKLHVDVIRVRDGHRVARFDAGGPSKNHVADLIFSPDGKKLYAALTGDAKVVAWDPADPGRRPRTVARTDGFADHAALSRDGTKLAAAGRQGTVGVYDTSSGALLRTVREASDMAFSPDGRRLATTYYSSRSVSVRDLRSGKKTGGDLVPEAGASHVQFSPDGRRLAVVGDPDGGLAGRLPVTLWDLSSRRPVGPRIASVHAWGAVRIAPDGEKVVTAGRYGTSVVDTTPQGRVRSLCGMVTHRVSAADWQDVARGERFHWPC</sequence>
<feature type="transmembrane region" description="Helical" evidence="2">
    <location>
        <begin position="161"/>
        <end position="178"/>
    </location>
</feature>
<dbReference type="InterPro" id="IPR001680">
    <property type="entry name" value="WD40_rpt"/>
</dbReference>
<evidence type="ECO:0000256" key="2">
    <source>
        <dbReference type="SAM" id="Phobius"/>
    </source>
</evidence>
<keyword evidence="2" id="KW-0812">Transmembrane</keyword>
<dbReference type="PROSITE" id="PS50104">
    <property type="entry name" value="TIR"/>
    <property type="match status" value="1"/>
</dbReference>
<organism evidence="4 5">
    <name type="scientific">Streptomyces nanshensis</name>
    <dbReference type="NCBI Taxonomy" id="518642"/>
    <lineage>
        <taxon>Bacteria</taxon>
        <taxon>Bacillati</taxon>
        <taxon>Actinomycetota</taxon>
        <taxon>Actinomycetes</taxon>
        <taxon>Kitasatosporales</taxon>
        <taxon>Streptomycetaceae</taxon>
        <taxon>Streptomyces</taxon>
    </lineage>
</organism>
<accession>A0A1E7L7Z5</accession>
<feature type="transmembrane region" description="Helical" evidence="2">
    <location>
        <begin position="21"/>
        <end position="39"/>
    </location>
</feature>
<keyword evidence="2" id="KW-1133">Transmembrane helix</keyword>
<reference evidence="4 5" key="1">
    <citation type="journal article" date="2016" name="Front. Microbiol.">
        <title>Comparative Genomics Analysis of Streptomyces Species Reveals Their Adaptation to the Marine Environment and Their Diversity at the Genomic Level.</title>
        <authorList>
            <person name="Tian X."/>
            <person name="Zhang Z."/>
            <person name="Yang T."/>
            <person name="Chen M."/>
            <person name="Li J."/>
            <person name="Chen F."/>
            <person name="Yang J."/>
            <person name="Li W."/>
            <person name="Zhang B."/>
            <person name="Zhang Z."/>
            <person name="Wu J."/>
            <person name="Zhang C."/>
            <person name="Long L."/>
            <person name="Xiao J."/>
        </authorList>
    </citation>
    <scope>NUCLEOTIDE SEQUENCE [LARGE SCALE GENOMIC DNA]</scope>
    <source>
        <strain evidence="4 5">SCSIO 10429</strain>
    </source>
</reference>
<feature type="region of interest" description="Disordered" evidence="1">
    <location>
        <begin position="841"/>
        <end position="868"/>
    </location>
</feature>
<dbReference type="GO" id="GO:0007165">
    <property type="term" value="P:signal transduction"/>
    <property type="evidence" value="ECO:0007669"/>
    <property type="project" value="InterPro"/>
</dbReference>
<feature type="region of interest" description="Disordered" evidence="1">
    <location>
        <begin position="135"/>
        <end position="155"/>
    </location>
</feature>
<feature type="compositionally biased region" description="Low complexity" evidence="1">
    <location>
        <begin position="135"/>
        <end position="144"/>
    </location>
</feature>
<dbReference type="Proteomes" id="UP000176005">
    <property type="component" value="Unassembled WGS sequence"/>
</dbReference>
<dbReference type="PATRIC" id="fig|518642.10.peg.2026"/>
<evidence type="ECO:0000256" key="1">
    <source>
        <dbReference type="SAM" id="MobiDB-lite"/>
    </source>
</evidence>
<keyword evidence="5" id="KW-1185">Reference proteome</keyword>
<dbReference type="PANTHER" id="PTHR47197:SF3">
    <property type="entry name" value="DIHYDRO-HEME D1 DEHYDROGENASE"/>
    <property type="match status" value="1"/>
</dbReference>
<dbReference type="SUPFAM" id="SSF52200">
    <property type="entry name" value="Toll/Interleukin receptor TIR domain"/>
    <property type="match status" value="1"/>
</dbReference>
<protein>
    <recommendedName>
        <fullName evidence="3">TIR domain-containing protein</fullName>
    </recommendedName>
</protein>
<evidence type="ECO:0000259" key="3">
    <source>
        <dbReference type="PROSITE" id="PS50104"/>
    </source>
</evidence>
<comment type="caution">
    <text evidence="4">The sequence shown here is derived from an EMBL/GenBank/DDBJ whole genome shotgun (WGS) entry which is preliminary data.</text>
</comment>
<dbReference type="SUPFAM" id="SSF51004">
    <property type="entry name" value="C-terminal (heme d1) domain of cytochrome cd1-nitrite reductase"/>
    <property type="match status" value="2"/>
</dbReference>
<dbReference type="SMART" id="SM00320">
    <property type="entry name" value="WD40"/>
    <property type="match status" value="5"/>
</dbReference>
<evidence type="ECO:0000313" key="4">
    <source>
        <dbReference type="EMBL" id="OEV12299.1"/>
    </source>
</evidence>
<feature type="compositionally biased region" description="Basic and acidic residues" evidence="1">
    <location>
        <begin position="842"/>
        <end position="851"/>
    </location>
</feature>